<gene>
    <name evidence="1" type="ORF">LOK49_LG09G02854</name>
</gene>
<accession>A0ACC0GN43</accession>
<evidence type="ECO:0000313" key="2">
    <source>
        <dbReference type="Proteomes" id="UP001060215"/>
    </source>
</evidence>
<reference evidence="1 2" key="1">
    <citation type="journal article" date="2022" name="Plant J.">
        <title>Chromosome-level genome of Camellia lanceoleosa provides a valuable resource for understanding genome evolution and self-incompatibility.</title>
        <authorList>
            <person name="Gong W."/>
            <person name="Xiao S."/>
            <person name="Wang L."/>
            <person name="Liao Z."/>
            <person name="Chang Y."/>
            <person name="Mo W."/>
            <person name="Hu G."/>
            <person name="Li W."/>
            <person name="Zhao G."/>
            <person name="Zhu H."/>
            <person name="Hu X."/>
            <person name="Ji K."/>
            <person name="Xiang X."/>
            <person name="Song Q."/>
            <person name="Yuan D."/>
            <person name="Jin S."/>
            <person name="Zhang L."/>
        </authorList>
    </citation>
    <scope>NUCLEOTIDE SEQUENCE [LARGE SCALE GENOMIC DNA]</scope>
    <source>
        <strain evidence="1">SQ_2022a</strain>
    </source>
</reference>
<sequence>MTEVVVEQRMREGGEMSCDRLSSSNDGRGGTISSLVASSLVGLWDSISMVYSFASIDVGLRVSHRRDNCGDKIMPETCPQGPGAAGNEEQLEVSQSLEPNPTTFGSWMTVSKGAGNKKFKRNLRELVQIHKPEIIVLMETKEELTAMGVFFNCMGFTASTHVDHVDRNGGIWMLWNPTVVNVRVVEASSQQITTTISRQDY</sequence>
<comment type="caution">
    <text evidence="1">The sequence shown here is derived from an EMBL/GenBank/DDBJ whole genome shotgun (WGS) entry which is preliminary data.</text>
</comment>
<organism evidence="1 2">
    <name type="scientific">Camellia lanceoleosa</name>
    <dbReference type="NCBI Taxonomy" id="1840588"/>
    <lineage>
        <taxon>Eukaryota</taxon>
        <taxon>Viridiplantae</taxon>
        <taxon>Streptophyta</taxon>
        <taxon>Embryophyta</taxon>
        <taxon>Tracheophyta</taxon>
        <taxon>Spermatophyta</taxon>
        <taxon>Magnoliopsida</taxon>
        <taxon>eudicotyledons</taxon>
        <taxon>Gunneridae</taxon>
        <taxon>Pentapetalae</taxon>
        <taxon>asterids</taxon>
        <taxon>Ericales</taxon>
        <taxon>Theaceae</taxon>
        <taxon>Camellia</taxon>
    </lineage>
</organism>
<dbReference type="Proteomes" id="UP001060215">
    <property type="component" value="Chromosome 8"/>
</dbReference>
<name>A0ACC0GN43_9ERIC</name>
<dbReference type="EMBL" id="CM045765">
    <property type="protein sequence ID" value="KAI8001887.1"/>
    <property type="molecule type" value="Genomic_DNA"/>
</dbReference>
<keyword evidence="2" id="KW-1185">Reference proteome</keyword>
<proteinExistence type="predicted"/>
<protein>
    <submittedName>
        <fullName evidence="1">Uncharacterized protein</fullName>
    </submittedName>
</protein>
<evidence type="ECO:0000313" key="1">
    <source>
        <dbReference type="EMBL" id="KAI8001887.1"/>
    </source>
</evidence>